<comment type="caution">
    <text evidence="1">The sequence shown here is derived from an EMBL/GenBank/DDBJ whole genome shotgun (WGS) entry which is preliminary data.</text>
</comment>
<dbReference type="AlphaFoldDB" id="A0AAV4HS15"/>
<organism evidence="1 2">
    <name type="scientific">Elysia marginata</name>
    <dbReference type="NCBI Taxonomy" id="1093978"/>
    <lineage>
        <taxon>Eukaryota</taxon>
        <taxon>Metazoa</taxon>
        <taxon>Spiralia</taxon>
        <taxon>Lophotrochozoa</taxon>
        <taxon>Mollusca</taxon>
        <taxon>Gastropoda</taxon>
        <taxon>Heterobranchia</taxon>
        <taxon>Euthyneura</taxon>
        <taxon>Panpulmonata</taxon>
        <taxon>Sacoglossa</taxon>
        <taxon>Placobranchoidea</taxon>
        <taxon>Plakobranchidae</taxon>
        <taxon>Elysia</taxon>
    </lineage>
</organism>
<accession>A0AAV4HS15</accession>
<evidence type="ECO:0000313" key="2">
    <source>
        <dbReference type="Proteomes" id="UP000762676"/>
    </source>
</evidence>
<name>A0AAV4HS15_9GAST</name>
<dbReference type="EMBL" id="BMAT01009148">
    <property type="protein sequence ID" value="GFR99561.1"/>
    <property type="molecule type" value="Genomic_DNA"/>
</dbReference>
<reference evidence="1 2" key="1">
    <citation type="journal article" date="2021" name="Elife">
        <title>Chloroplast acquisition without the gene transfer in kleptoplastic sea slugs, Plakobranchus ocellatus.</title>
        <authorList>
            <person name="Maeda T."/>
            <person name="Takahashi S."/>
            <person name="Yoshida T."/>
            <person name="Shimamura S."/>
            <person name="Takaki Y."/>
            <person name="Nagai Y."/>
            <person name="Toyoda A."/>
            <person name="Suzuki Y."/>
            <person name="Arimoto A."/>
            <person name="Ishii H."/>
            <person name="Satoh N."/>
            <person name="Nishiyama T."/>
            <person name="Hasebe M."/>
            <person name="Maruyama T."/>
            <person name="Minagawa J."/>
            <person name="Obokata J."/>
            <person name="Shigenobu S."/>
        </authorList>
    </citation>
    <scope>NUCLEOTIDE SEQUENCE [LARGE SCALE GENOMIC DNA]</scope>
</reference>
<keyword evidence="2" id="KW-1185">Reference proteome</keyword>
<proteinExistence type="predicted"/>
<gene>
    <name evidence="1" type="ORF">ElyMa_004531300</name>
</gene>
<dbReference type="Proteomes" id="UP000762676">
    <property type="component" value="Unassembled WGS sequence"/>
</dbReference>
<protein>
    <submittedName>
        <fullName evidence="1">Uncharacterized protein</fullName>
    </submittedName>
</protein>
<sequence>MKGSLPQGLCHLTNTVTPMHQSQEQSPYYVKHTLHADGFSIESLADYATAPNVRSQETVNNVCKFSQHWGLSINPKTEVAATFSLKTKDQDDTLTMNGQHLLTEEAPTFLRATLDKRLA</sequence>
<evidence type="ECO:0000313" key="1">
    <source>
        <dbReference type="EMBL" id="GFR99561.1"/>
    </source>
</evidence>